<dbReference type="Proteomes" id="UP000433071">
    <property type="component" value="Unassembled WGS sequence"/>
</dbReference>
<proteinExistence type="predicted"/>
<dbReference type="EMBL" id="WMLB01000001">
    <property type="protein sequence ID" value="MTH66826.1"/>
    <property type="molecule type" value="Genomic_DNA"/>
</dbReference>
<name>A0A6I3M662_9MICO</name>
<gene>
    <name evidence="2" type="ORF">GJ743_00365</name>
</gene>
<evidence type="ECO:0000313" key="2">
    <source>
        <dbReference type="EMBL" id="MTH66826.1"/>
    </source>
</evidence>
<feature type="region of interest" description="Disordered" evidence="1">
    <location>
        <begin position="104"/>
        <end position="125"/>
    </location>
</feature>
<evidence type="ECO:0000313" key="3">
    <source>
        <dbReference type="Proteomes" id="UP000433071"/>
    </source>
</evidence>
<sequence>MRRTSSSFDGPARQWNTDLASAVTSIGTVTGTRSVEIGACHTARSVTLALRPSLESARTSSSPRSECPQVAEVVGRGVGDGCRVEAEHERVALDSDLLQLPRFGGGEGGAVGESGQPRSFGAGSSRGLCEARRYCTQALLREANVHTDRT</sequence>
<organism evidence="2 3">
    <name type="scientific">Agromyces bracchium</name>
    <dbReference type="NCBI Taxonomy" id="88376"/>
    <lineage>
        <taxon>Bacteria</taxon>
        <taxon>Bacillati</taxon>
        <taxon>Actinomycetota</taxon>
        <taxon>Actinomycetes</taxon>
        <taxon>Micrococcales</taxon>
        <taxon>Microbacteriaceae</taxon>
        <taxon>Agromyces</taxon>
    </lineage>
</organism>
<protein>
    <submittedName>
        <fullName evidence="2">Uncharacterized protein</fullName>
    </submittedName>
</protein>
<keyword evidence="3" id="KW-1185">Reference proteome</keyword>
<accession>A0A6I3M662</accession>
<comment type="caution">
    <text evidence="2">The sequence shown here is derived from an EMBL/GenBank/DDBJ whole genome shotgun (WGS) entry which is preliminary data.</text>
</comment>
<dbReference type="AlphaFoldDB" id="A0A6I3M662"/>
<evidence type="ECO:0000256" key="1">
    <source>
        <dbReference type="SAM" id="MobiDB-lite"/>
    </source>
</evidence>
<reference evidence="2 3" key="1">
    <citation type="submission" date="2019-11" db="EMBL/GenBank/DDBJ databases">
        <title>Agromyces kandeliae sp. nov., isolated from mangrove soil.</title>
        <authorList>
            <person name="Wang R."/>
        </authorList>
    </citation>
    <scope>NUCLEOTIDE SEQUENCE [LARGE SCALE GENOMIC DNA]</scope>
    <source>
        <strain evidence="2 3">JCM 11433</strain>
    </source>
</reference>
<dbReference type="RefSeq" id="WP_155049958.1">
    <property type="nucleotide sequence ID" value="NZ_BAAAIB010000007.1"/>
</dbReference>